<feature type="chain" id="PRO_5006043151" description="TPM domain-containing protein" evidence="1">
    <location>
        <begin position="21"/>
        <end position="187"/>
    </location>
</feature>
<dbReference type="PANTHER" id="PTHR30373">
    <property type="entry name" value="UPF0603 PROTEIN YGCG"/>
    <property type="match status" value="1"/>
</dbReference>
<gene>
    <name evidence="3" type="ORF">DC20_12150</name>
</gene>
<dbReference type="RefSeq" id="WP_071885609.1">
    <property type="nucleotide sequence ID" value="NZ_CP012643.1"/>
</dbReference>
<dbReference type="KEGG" id="rti:DC20_12150"/>
<dbReference type="Gene3D" id="3.10.310.50">
    <property type="match status" value="1"/>
</dbReference>
<evidence type="ECO:0000259" key="2">
    <source>
        <dbReference type="Pfam" id="PF04536"/>
    </source>
</evidence>
<dbReference type="EMBL" id="CP012643">
    <property type="protein sequence ID" value="ALJ01413.1"/>
    <property type="molecule type" value="Genomic_DNA"/>
</dbReference>
<dbReference type="InterPro" id="IPR007621">
    <property type="entry name" value="TPM_dom"/>
</dbReference>
<feature type="domain" description="TPM" evidence="2">
    <location>
        <begin position="52"/>
        <end position="176"/>
    </location>
</feature>
<evidence type="ECO:0000313" key="3">
    <source>
        <dbReference type="EMBL" id="ALJ01413.1"/>
    </source>
</evidence>
<dbReference type="AlphaFoldDB" id="A0A0P0D0Z2"/>
<name>A0A0P0D0Z2_9BACT</name>
<proteinExistence type="predicted"/>
<protein>
    <recommendedName>
        <fullName evidence="2">TPM domain-containing protein</fullName>
    </recommendedName>
</protein>
<accession>A0A0P0D0Z2</accession>
<dbReference type="PATRIC" id="fig|512763.3.peg.2665"/>
<evidence type="ECO:0000313" key="4">
    <source>
        <dbReference type="Proteomes" id="UP000061382"/>
    </source>
</evidence>
<feature type="signal peptide" evidence="1">
    <location>
        <begin position="1"/>
        <end position="20"/>
    </location>
</feature>
<sequence>MRCQKAILFLLIILSYISSSCTTQETESQNQSIELASSDSKARKFPKPIGYINDFENVFTDEQEQELTKLLTGYNQETTNAIAVITVSSIEPYSDFDQYALEISEEWGVGEKGKDNGLTILFSKKLQRIRISTGLGTERILTNEVCQRIIDHTIVPKLKEGKFFEGISSGLVELIEQWKQTDNHVTI</sequence>
<keyword evidence="4" id="KW-1185">Reference proteome</keyword>
<evidence type="ECO:0000256" key="1">
    <source>
        <dbReference type="SAM" id="SignalP"/>
    </source>
</evidence>
<dbReference type="PANTHER" id="PTHR30373:SF2">
    <property type="entry name" value="UPF0603 PROTEIN YGCG"/>
    <property type="match status" value="1"/>
</dbReference>
<dbReference type="Proteomes" id="UP000061382">
    <property type="component" value="Chromosome"/>
</dbReference>
<reference evidence="3 4" key="1">
    <citation type="submission" date="2015-08" db="EMBL/GenBank/DDBJ databases">
        <title>Complete genome sequence of Rufibacter tibetensis strain 1351t, a radiation-resistant bacterium from tibet plateau.</title>
        <authorList>
            <person name="Dai J."/>
        </authorList>
    </citation>
    <scope>NUCLEOTIDE SEQUENCE [LARGE SCALE GENOMIC DNA]</scope>
    <source>
        <strain evidence="3 4">1351</strain>
    </source>
</reference>
<dbReference type="PROSITE" id="PS51257">
    <property type="entry name" value="PROKAR_LIPOPROTEIN"/>
    <property type="match status" value="1"/>
</dbReference>
<dbReference type="STRING" id="512763.DC20_12150"/>
<keyword evidence="1" id="KW-0732">Signal</keyword>
<dbReference type="Pfam" id="PF04536">
    <property type="entry name" value="TPM_phosphatase"/>
    <property type="match status" value="1"/>
</dbReference>
<organism evidence="3 4">
    <name type="scientific">Rufibacter tibetensis</name>
    <dbReference type="NCBI Taxonomy" id="512763"/>
    <lineage>
        <taxon>Bacteria</taxon>
        <taxon>Pseudomonadati</taxon>
        <taxon>Bacteroidota</taxon>
        <taxon>Cytophagia</taxon>
        <taxon>Cytophagales</taxon>
        <taxon>Hymenobacteraceae</taxon>
        <taxon>Rufibacter</taxon>
    </lineage>
</organism>